<dbReference type="InterPro" id="IPR011992">
    <property type="entry name" value="EF-hand-dom_pair"/>
</dbReference>
<organism evidence="6 7">
    <name type="scientific">Rhodovibrio sodomensis</name>
    <dbReference type="NCBI Taxonomy" id="1088"/>
    <lineage>
        <taxon>Bacteria</taxon>
        <taxon>Pseudomonadati</taxon>
        <taxon>Pseudomonadota</taxon>
        <taxon>Alphaproteobacteria</taxon>
        <taxon>Rhodospirillales</taxon>
        <taxon>Rhodovibrionaceae</taxon>
        <taxon>Rhodovibrio</taxon>
    </lineage>
</organism>
<dbReference type="Proteomes" id="UP001296873">
    <property type="component" value="Unassembled WGS sequence"/>
</dbReference>
<keyword evidence="7" id="KW-1185">Reference proteome</keyword>
<evidence type="ECO:0000256" key="3">
    <source>
        <dbReference type="SAM" id="MobiDB-lite"/>
    </source>
</evidence>
<evidence type="ECO:0000256" key="4">
    <source>
        <dbReference type="SAM" id="SignalP"/>
    </source>
</evidence>
<dbReference type="Pfam" id="PF13202">
    <property type="entry name" value="EF-hand_5"/>
    <property type="match status" value="1"/>
</dbReference>
<feature type="chain" id="PRO_5046070200" description="EF-hand domain-containing protein" evidence="4">
    <location>
        <begin position="30"/>
        <end position="186"/>
    </location>
</feature>
<feature type="domain" description="EF-hand" evidence="5">
    <location>
        <begin position="70"/>
        <end position="105"/>
    </location>
</feature>
<reference evidence="6 7" key="1">
    <citation type="journal article" date="2020" name="Microorganisms">
        <title>Osmotic Adaptation and Compatible Solute Biosynthesis of Phototrophic Bacteria as Revealed from Genome Analyses.</title>
        <authorList>
            <person name="Imhoff J.F."/>
            <person name="Rahn T."/>
            <person name="Kunzel S."/>
            <person name="Keller A."/>
            <person name="Neulinger S.C."/>
        </authorList>
    </citation>
    <scope>NUCLEOTIDE SEQUENCE [LARGE SCALE GENOMIC DNA]</scope>
    <source>
        <strain evidence="6 7">DSM 9895</strain>
    </source>
</reference>
<evidence type="ECO:0000256" key="1">
    <source>
        <dbReference type="ARBA" id="ARBA00022723"/>
    </source>
</evidence>
<keyword evidence="4" id="KW-0732">Signal</keyword>
<dbReference type="Pfam" id="PF13499">
    <property type="entry name" value="EF-hand_7"/>
    <property type="match status" value="1"/>
</dbReference>
<dbReference type="PROSITE" id="PS50222">
    <property type="entry name" value="EF_HAND_2"/>
    <property type="match status" value="1"/>
</dbReference>
<feature type="region of interest" description="Disordered" evidence="3">
    <location>
        <begin position="160"/>
        <end position="186"/>
    </location>
</feature>
<accession>A0ABS1DKU9</accession>
<dbReference type="RefSeq" id="WP_200342479.1">
    <property type="nucleotide sequence ID" value="NZ_NRRL01000076.1"/>
</dbReference>
<dbReference type="InterPro" id="IPR002048">
    <property type="entry name" value="EF_hand_dom"/>
</dbReference>
<protein>
    <recommendedName>
        <fullName evidence="5">EF-hand domain-containing protein</fullName>
    </recommendedName>
</protein>
<name>A0ABS1DKU9_9PROT</name>
<keyword evidence="2" id="KW-0677">Repeat</keyword>
<evidence type="ECO:0000259" key="5">
    <source>
        <dbReference type="PROSITE" id="PS50222"/>
    </source>
</evidence>
<dbReference type="PANTHER" id="PTHR10827:SF98">
    <property type="entry name" value="45 KDA CALCIUM-BINDING PROTEIN"/>
    <property type="match status" value="1"/>
</dbReference>
<dbReference type="Gene3D" id="1.10.238.10">
    <property type="entry name" value="EF-hand"/>
    <property type="match status" value="2"/>
</dbReference>
<evidence type="ECO:0000256" key="2">
    <source>
        <dbReference type="ARBA" id="ARBA00022737"/>
    </source>
</evidence>
<evidence type="ECO:0000313" key="6">
    <source>
        <dbReference type="EMBL" id="MBK1670128.1"/>
    </source>
</evidence>
<feature type="signal peptide" evidence="4">
    <location>
        <begin position="1"/>
        <end position="29"/>
    </location>
</feature>
<keyword evidence="1" id="KW-0479">Metal-binding</keyword>
<sequence>MTRRTKLLSSALALSLAVGAGGFALSAQAGMDGRMDDRARLPVPPIFQAADGNGDGAVSAEAFADYLAEQRQTRVRQRFQQLDQNGDGALSPDEFRAAGQTALGPRGRAAGELGERLFWRLDANDDEALQPIEVTSFAERLFARADANADGRVTQAELQERRADRDGWHGGHHEAGYDGRRGGDCR</sequence>
<dbReference type="PANTHER" id="PTHR10827">
    <property type="entry name" value="RETICULOCALBIN"/>
    <property type="match status" value="1"/>
</dbReference>
<dbReference type="PROSITE" id="PS00018">
    <property type="entry name" value="EF_HAND_1"/>
    <property type="match status" value="2"/>
</dbReference>
<dbReference type="SUPFAM" id="SSF47473">
    <property type="entry name" value="EF-hand"/>
    <property type="match status" value="1"/>
</dbReference>
<dbReference type="SMART" id="SM00054">
    <property type="entry name" value="EFh"/>
    <property type="match status" value="3"/>
</dbReference>
<evidence type="ECO:0000313" key="7">
    <source>
        <dbReference type="Proteomes" id="UP001296873"/>
    </source>
</evidence>
<dbReference type="EMBL" id="NRRL01000076">
    <property type="protein sequence ID" value="MBK1670128.1"/>
    <property type="molecule type" value="Genomic_DNA"/>
</dbReference>
<gene>
    <name evidence="6" type="ORF">CKO28_19005</name>
</gene>
<dbReference type="InterPro" id="IPR018247">
    <property type="entry name" value="EF_Hand_1_Ca_BS"/>
</dbReference>
<proteinExistence type="predicted"/>
<comment type="caution">
    <text evidence="6">The sequence shown here is derived from an EMBL/GenBank/DDBJ whole genome shotgun (WGS) entry which is preliminary data.</text>
</comment>